<evidence type="ECO:0000256" key="1">
    <source>
        <dbReference type="SAM" id="Phobius"/>
    </source>
</evidence>
<dbReference type="InterPro" id="IPR023631">
    <property type="entry name" value="Amidase_dom"/>
</dbReference>
<accession>A0A9P6KS82</accession>
<dbReference type="Pfam" id="PF01425">
    <property type="entry name" value="Amidase"/>
    <property type="match status" value="1"/>
</dbReference>
<sequence>MFYYIAANLILADVHLVICLVVTIIWLATAWRPHTSENDNNGKIPSLLEITLSELICGLEAQRFASATLVKAYLHRIKEVDHEFHSLIQTNPDTLSIAHALDAERRTSGPRGPLHGIPILLKDNIVTLDRMDSTCGSYTLVGARPAKESAAVTALRRSGAIILGKANMAQWAGFRSTSGCSGWSARGGQCTGPFYKGMKTSGSSSGSAVATALGLGFAALGTETCYSIVSPAERASVVGFKPTRGLIPSEGIIFASERLDTVGLLTRTIVDASEILQEIMRYTNEGAHDSHSRLRDALKSSCSSTSLNGVKIGVPSNVADLIGVHPAKLKAFVKALSLLEMAGADIVQDIDIIGLNEFERLTQVERNILLDTEMKLAINKYLSSLCTNPQNIKTLDDLIVFTKSHPKEEYPQRNVAVLERALATDPNDDLYQEMLAKDAWFAGDGGIQGTLKRHRLDILLTPSLSPTLNSLAAKAGSPCISIPMGRYPVGTEVTLDLGNGLVNVAPGLPFSMYVFGMVGGDADVLNVGYAFEQMTKLRQWSGMYLMPKTEIGDIVS</sequence>
<protein>
    <submittedName>
        <fullName evidence="3">Amidase</fullName>
    </submittedName>
</protein>
<comment type="caution">
    <text evidence="3">The sequence shown here is derived from an EMBL/GenBank/DDBJ whole genome shotgun (WGS) entry which is preliminary data.</text>
</comment>
<dbReference type="PANTHER" id="PTHR42678">
    <property type="entry name" value="AMIDASE"/>
    <property type="match status" value="1"/>
</dbReference>
<dbReference type="InterPro" id="IPR036928">
    <property type="entry name" value="AS_sf"/>
</dbReference>
<keyword evidence="4" id="KW-1185">Reference proteome</keyword>
<dbReference type="AlphaFoldDB" id="A0A9P6KS82"/>
<reference evidence="3" key="1">
    <citation type="journal article" date="2020" name="Mol. Plant Microbe Interact.">
        <title>Genome Sequence of the Biocontrol Agent Coniothyrium minitans strain Conio (IMI 134523).</title>
        <authorList>
            <person name="Patel D."/>
            <person name="Shittu T.A."/>
            <person name="Baroncelli R."/>
            <person name="Muthumeenakshi S."/>
            <person name="Osborne T.H."/>
            <person name="Janganan T.K."/>
            <person name="Sreenivasaprasad S."/>
        </authorList>
    </citation>
    <scope>NUCLEOTIDE SEQUENCE</scope>
    <source>
        <strain evidence="3">Conio</strain>
    </source>
</reference>
<keyword evidence="1" id="KW-1133">Transmembrane helix</keyword>
<gene>
    <name evidence="3" type="ORF">PMIN01_04739</name>
</gene>
<dbReference type="Proteomes" id="UP000756921">
    <property type="component" value="Unassembled WGS sequence"/>
</dbReference>
<evidence type="ECO:0000313" key="3">
    <source>
        <dbReference type="EMBL" id="KAF9736960.1"/>
    </source>
</evidence>
<feature type="transmembrane region" description="Helical" evidence="1">
    <location>
        <begin position="7"/>
        <end position="31"/>
    </location>
</feature>
<dbReference type="SUPFAM" id="SSF75304">
    <property type="entry name" value="Amidase signature (AS) enzymes"/>
    <property type="match status" value="1"/>
</dbReference>
<proteinExistence type="predicted"/>
<keyword evidence="1" id="KW-0472">Membrane</keyword>
<keyword evidence="1" id="KW-0812">Transmembrane</keyword>
<dbReference type="EMBL" id="WJXW01000004">
    <property type="protein sequence ID" value="KAF9736960.1"/>
    <property type="molecule type" value="Genomic_DNA"/>
</dbReference>
<evidence type="ECO:0000313" key="4">
    <source>
        <dbReference type="Proteomes" id="UP000756921"/>
    </source>
</evidence>
<dbReference type="Gene3D" id="3.90.1300.10">
    <property type="entry name" value="Amidase signature (AS) domain"/>
    <property type="match status" value="1"/>
</dbReference>
<name>A0A9P6KS82_9PLEO</name>
<organism evidence="3 4">
    <name type="scientific">Paraphaeosphaeria minitans</name>
    <dbReference type="NCBI Taxonomy" id="565426"/>
    <lineage>
        <taxon>Eukaryota</taxon>
        <taxon>Fungi</taxon>
        <taxon>Dikarya</taxon>
        <taxon>Ascomycota</taxon>
        <taxon>Pezizomycotina</taxon>
        <taxon>Dothideomycetes</taxon>
        <taxon>Pleosporomycetidae</taxon>
        <taxon>Pleosporales</taxon>
        <taxon>Massarineae</taxon>
        <taxon>Didymosphaeriaceae</taxon>
        <taxon>Paraphaeosphaeria</taxon>
    </lineage>
</organism>
<dbReference type="OrthoDB" id="566138at2759"/>
<dbReference type="PANTHER" id="PTHR42678:SF34">
    <property type="entry name" value="OS04G0183300 PROTEIN"/>
    <property type="match status" value="1"/>
</dbReference>
<evidence type="ECO:0000259" key="2">
    <source>
        <dbReference type="Pfam" id="PF01425"/>
    </source>
</evidence>
<feature type="domain" description="Amidase" evidence="2">
    <location>
        <begin position="69"/>
        <end position="467"/>
    </location>
</feature>